<dbReference type="EMBL" id="MU003898">
    <property type="protein sequence ID" value="KAF2716075.1"/>
    <property type="molecule type" value="Genomic_DNA"/>
</dbReference>
<name>A0A9P4PYC1_9PEZI</name>
<evidence type="ECO:0000256" key="3">
    <source>
        <dbReference type="SAM" id="MobiDB-lite"/>
    </source>
</evidence>
<keyword evidence="1" id="KW-0147">Chitin-binding</keyword>
<feature type="domain" description="LysM" evidence="5">
    <location>
        <begin position="470"/>
        <end position="522"/>
    </location>
</feature>
<keyword evidence="2" id="KW-0843">Virulence</keyword>
<dbReference type="PROSITE" id="PS51782">
    <property type="entry name" value="LYSM"/>
    <property type="match status" value="5"/>
</dbReference>
<dbReference type="Proteomes" id="UP000799441">
    <property type="component" value="Unassembled WGS sequence"/>
</dbReference>
<dbReference type="GO" id="GO:0008061">
    <property type="term" value="F:chitin binding"/>
    <property type="evidence" value="ECO:0007669"/>
    <property type="project" value="UniProtKB-KW"/>
</dbReference>
<dbReference type="Pfam" id="PF01476">
    <property type="entry name" value="LysM"/>
    <property type="match status" value="4"/>
</dbReference>
<organism evidence="6 7">
    <name type="scientific">Polychaeton citri CBS 116435</name>
    <dbReference type="NCBI Taxonomy" id="1314669"/>
    <lineage>
        <taxon>Eukaryota</taxon>
        <taxon>Fungi</taxon>
        <taxon>Dikarya</taxon>
        <taxon>Ascomycota</taxon>
        <taxon>Pezizomycotina</taxon>
        <taxon>Dothideomycetes</taxon>
        <taxon>Dothideomycetidae</taxon>
        <taxon>Capnodiales</taxon>
        <taxon>Capnodiaceae</taxon>
        <taxon>Polychaeton</taxon>
    </lineage>
</organism>
<feature type="domain" description="LysM" evidence="5">
    <location>
        <begin position="360"/>
        <end position="406"/>
    </location>
</feature>
<feature type="compositionally biased region" description="Low complexity" evidence="3">
    <location>
        <begin position="624"/>
        <end position="643"/>
    </location>
</feature>
<dbReference type="SUPFAM" id="SSF54106">
    <property type="entry name" value="LysM domain"/>
    <property type="match status" value="2"/>
</dbReference>
<dbReference type="InterPro" id="IPR018392">
    <property type="entry name" value="LysM"/>
</dbReference>
<dbReference type="CDD" id="cd00118">
    <property type="entry name" value="LysM"/>
    <property type="match status" value="4"/>
</dbReference>
<dbReference type="OrthoDB" id="2281372at2759"/>
<dbReference type="PANTHER" id="PTHR34997">
    <property type="entry name" value="AM15"/>
    <property type="match status" value="1"/>
</dbReference>
<dbReference type="SMART" id="SM00257">
    <property type="entry name" value="LysM"/>
    <property type="match status" value="5"/>
</dbReference>
<dbReference type="InterPro" id="IPR052210">
    <property type="entry name" value="LysM1-like"/>
</dbReference>
<gene>
    <name evidence="6" type="ORF">K431DRAFT_289719</name>
</gene>
<dbReference type="AlphaFoldDB" id="A0A9P4PYC1"/>
<keyword evidence="7" id="KW-1185">Reference proteome</keyword>
<dbReference type="PANTHER" id="PTHR34997:SF1">
    <property type="entry name" value="PEPTIDOGLYCAN-BINDING LYSIN DOMAIN"/>
    <property type="match status" value="1"/>
</dbReference>
<feature type="domain" description="LysM" evidence="5">
    <location>
        <begin position="726"/>
        <end position="772"/>
    </location>
</feature>
<dbReference type="Gene3D" id="3.10.350.10">
    <property type="entry name" value="LysM domain"/>
    <property type="match status" value="5"/>
</dbReference>
<feature type="domain" description="LysM" evidence="5">
    <location>
        <begin position="272"/>
        <end position="320"/>
    </location>
</feature>
<proteinExistence type="predicted"/>
<dbReference type="InterPro" id="IPR036779">
    <property type="entry name" value="LysM_dom_sf"/>
</dbReference>
<feature type="signal peptide" evidence="4">
    <location>
        <begin position="1"/>
        <end position="21"/>
    </location>
</feature>
<feature type="region of interest" description="Disordered" evidence="3">
    <location>
        <begin position="624"/>
        <end position="649"/>
    </location>
</feature>
<evidence type="ECO:0000256" key="4">
    <source>
        <dbReference type="SAM" id="SignalP"/>
    </source>
</evidence>
<accession>A0A9P4PYC1</accession>
<reference evidence="6" key="1">
    <citation type="journal article" date="2020" name="Stud. Mycol.">
        <title>101 Dothideomycetes genomes: a test case for predicting lifestyles and emergence of pathogens.</title>
        <authorList>
            <person name="Haridas S."/>
            <person name="Albert R."/>
            <person name="Binder M."/>
            <person name="Bloem J."/>
            <person name="Labutti K."/>
            <person name="Salamov A."/>
            <person name="Andreopoulos B."/>
            <person name="Baker S."/>
            <person name="Barry K."/>
            <person name="Bills G."/>
            <person name="Bluhm B."/>
            <person name="Cannon C."/>
            <person name="Castanera R."/>
            <person name="Culley D."/>
            <person name="Daum C."/>
            <person name="Ezra D."/>
            <person name="Gonzalez J."/>
            <person name="Henrissat B."/>
            <person name="Kuo A."/>
            <person name="Liang C."/>
            <person name="Lipzen A."/>
            <person name="Lutzoni F."/>
            <person name="Magnuson J."/>
            <person name="Mondo S."/>
            <person name="Nolan M."/>
            <person name="Ohm R."/>
            <person name="Pangilinan J."/>
            <person name="Park H.-J."/>
            <person name="Ramirez L."/>
            <person name="Alfaro M."/>
            <person name="Sun H."/>
            <person name="Tritt A."/>
            <person name="Yoshinaga Y."/>
            <person name="Zwiers L.-H."/>
            <person name="Turgeon B."/>
            <person name="Goodwin S."/>
            <person name="Spatafora J."/>
            <person name="Crous P."/>
            <person name="Grigoriev I."/>
        </authorList>
    </citation>
    <scope>NUCLEOTIDE SEQUENCE</scope>
    <source>
        <strain evidence="6">CBS 116435</strain>
    </source>
</reference>
<protein>
    <submittedName>
        <fullName evidence="6">Carbohydrate-binding module family 50 protein</fullName>
    </submittedName>
</protein>
<feature type="domain" description="LysM" evidence="5">
    <location>
        <begin position="657"/>
        <end position="703"/>
    </location>
</feature>
<keyword evidence="4" id="KW-0732">Signal</keyword>
<evidence type="ECO:0000256" key="1">
    <source>
        <dbReference type="ARBA" id="ARBA00022669"/>
    </source>
</evidence>
<evidence type="ECO:0000313" key="6">
    <source>
        <dbReference type="EMBL" id="KAF2716075.1"/>
    </source>
</evidence>
<evidence type="ECO:0000256" key="2">
    <source>
        <dbReference type="ARBA" id="ARBA00023026"/>
    </source>
</evidence>
<evidence type="ECO:0000313" key="7">
    <source>
        <dbReference type="Proteomes" id="UP000799441"/>
    </source>
</evidence>
<comment type="caution">
    <text evidence="6">The sequence shown here is derived from an EMBL/GenBank/DDBJ whole genome shotgun (WGS) entry which is preliminary data.</text>
</comment>
<feature type="chain" id="PRO_5040283572" evidence="4">
    <location>
        <begin position="22"/>
        <end position="776"/>
    </location>
</feature>
<sequence>MVKPGHSLPVFLAFLSQSACAQQLNGLLLSMAWPGISQSCETALNTTVDCPPFLHQVSVEKPTLNSDQVDLLCAGSCATDLQSARSKIAAACTASTDIIVYNSVAYSATFIADQYLFTHQVSCYKDSSTGAYCDPQFLDWANGSTSDHSCSNCWLGVQALQLADPIGYDEGLASAFSELTSSCSATGYTYAQPTTWGINVTATSSGTAQYTNPSTCTGSYALQLGDTCNSVAKKMNVSTYSLLVSNGLDPNCDDFDTAVNQSVSLCTPPTCQTYTWSLYDTCSDVATKYGLSVVRFLAWNPNFDSVCRNAVNFLGFQVCVSPPGGALSSPSQTGVIPSTAAPSPAPIPTNSFPETKKCGRWYTVQTGDDCGKVSISQSITLQDFLFLNPEVYTNCTNLLLDVAYCVLPVGNINTYSGYTPPPTLSITVPPATFSSVDTANPTETSYPDPNFQIPQLPHAPNTLDGCADYLDYNSNSSDPNINSCNSVSYANDVSLSDLHQWNPSLSTDPTNCALQAGYSYCIHKSNSTSYISPDDACVTLTADQIPDGTDPQCVCFAAVVGGEQEDGGVTCASLADDNSLTLAKLVSINPWLQGGDCDTALFANLQDMYWRGVCIGVNATAPTGSVTSPPATASPTKTESSASMGPTQSGVASDCQQFYTVQSGDSCSSIEGMFAISFADLYKWNPSIGSNCENLWLGYAYCVAAPTGADEPAAPTQSGIAANCNQYYTVQSGDSCDKIDTQYGITFQQLYQWNPAIGSDCTNLWVGYGVCVGVSA</sequence>
<evidence type="ECO:0000259" key="5">
    <source>
        <dbReference type="PROSITE" id="PS51782"/>
    </source>
</evidence>